<feature type="chain" id="PRO_5002579537" evidence="2">
    <location>
        <begin position="24"/>
        <end position="252"/>
    </location>
</feature>
<keyword evidence="1 2" id="KW-0732">Signal</keyword>
<organism evidence="5 6">
    <name type="scientific">Aurantiacibacter luteus</name>
    <dbReference type="NCBI Taxonomy" id="1581420"/>
    <lineage>
        <taxon>Bacteria</taxon>
        <taxon>Pseudomonadati</taxon>
        <taxon>Pseudomonadota</taxon>
        <taxon>Alphaproteobacteria</taxon>
        <taxon>Sphingomonadales</taxon>
        <taxon>Erythrobacteraceae</taxon>
        <taxon>Aurantiacibacter</taxon>
    </lineage>
</organism>
<dbReference type="InterPro" id="IPR049712">
    <property type="entry name" value="Poly_export"/>
</dbReference>
<dbReference type="Pfam" id="PF02563">
    <property type="entry name" value="Poly_export"/>
    <property type="match status" value="1"/>
</dbReference>
<evidence type="ECO:0000313" key="6">
    <source>
        <dbReference type="Proteomes" id="UP000053464"/>
    </source>
</evidence>
<dbReference type="PATRIC" id="fig|1581420.6.peg.965"/>
<comment type="caution">
    <text evidence="5">The sequence shown here is derived from an EMBL/GenBank/DDBJ whole genome shotgun (WGS) entry which is preliminary data.</text>
</comment>
<dbReference type="Proteomes" id="UP000053464">
    <property type="component" value="Unassembled WGS sequence"/>
</dbReference>
<gene>
    <name evidence="5" type="ORF">AAW00_04795</name>
</gene>
<feature type="domain" description="Polysaccharide export protein N-terminal" evidence="3">
    <location>
        <begin position="62"/>
        <end position="136"/>
    </location>
</feature>
<reference evidence="5 6" key="1">
    <citation type="submission" date="2015-04" db="EMBL/GenBank/DDBJ databases">
        <title>The draft genome sequence of Erythrobacter luteus KA37.</title>
        <authorList>
            <person name="Zhuang L."/>
            <person name="Liu Y."/>
            <person name="Shao Z."/>
        </authorList>
    </citation>
    <scope>NUCLEOTIDE SEQUENCE [LARGE SCALE GENOMIC DNA]</scope>
    <source>
        <strain evidence="5 6">KA37</strain>
    </source>
</reference>
<proteinExistence type="predicted"/>
<dbReference type="PANTHER" id="PTHR33619">
    <property type="entry name" value="POLYSACCHARIDE EXPORT PROTEIN GFCE-RELATED"/>
    <property type="match status" value="1"/>
</dbReference>
<evidence type="ECO:0000259" key="3">
    <source>
        <dbReference type="Pfam" id="PF02563"/>
    </source>
</evidence>
<keyword evidence="6" id="KW-1185">Reference proteome</keyword>
<feature type="domain" description="Soluble ligand binding" evidence="4">
    <location>
        <begin position="143"/>
        <end position="196"/>
    </location>
</feature>
<dbReference type="Pfam" id="PF10531">
    <property type="entry name" value="SLBB"/>
    <property type="match status" value="1"/>
</dbReference>
<feature type="signal peptide" evidence="2">
    <location>
        <begin position="1"/>
        <end position="23"/>
    </location>
</feature>
<dbReference type="GO" id="GO:0015159">
    <property type="term" value="F:polysaccharide transmembrane transporter activity"/>
    <property type="evidence" value="ECO:0007669"/>
    <property type="project" value="InterPro"/>
</dbReference>
<dbReference type="AlphaFoldDB" id="A0A0G9MZC4"/>
<evidence type="ECO:0000313" key="5">
    <source>
        <dbReference type="EMBL" id="KLE36111.1"/>
    </source>
</evidence>
<accession>A0A0G9MZC4</accession>
<sequence>MTGPAQQSRVPTLLNFRKIIAMAAVSLLAACASTPPVGGAPNTQVATVSDLPTPGVADLAPSVTDAQLRPLDVLQVDLFGVEDLSREVQVGANGTFDYPLIGAVNAVGRTPEELARELESRLRQSYVLDPNVTVRLKGRAQQYVTVGGEVSSPGRLPIEGPVTLMEAVAMGGGLDEYAKRDEVLVFRTVDGERYIGVYNLQGIQRGNYADPTVYPNDIVMVGDSPGRRRLENILSLATAISSPLVILERVLQ</sequence>
<evidence type="ECO:0000259" key="4">
    <source>
        <dbReference type="Pfam" id="PF10531"/>
    </source>
</evidence>
<name>A0A0G9MZC4_9SPHN</name>
<dbReference type="PANTHER" id="PTHR33619:SF3">
    <property type="entry name" value="POLYSACCHARIDE EXPORT PROTEIN GFCE-RELATED"/>
    <property type="match status" value="1"/>
</dbReference>
<dbReference type="STRING" id="1581420.AAW00_04795"/>
<dbReference type="InterPro" id="IPR019554">
    <property type="entry name" value="Soluble_ligand-bd"/>
</dbReference>
<dbReference type="EMBL" id="LBHB01000001">
    <property type="protein sequence ID" value="KLE36111.1"/>
    <property type="molecule type" value="Genomic_DNA"/>
</dbReference>
<evidence type="ECO:0000256" key="2">
    <source>
        <dbReference type="SAM" id="SignalP"/>
    </source>
</evidence>
<evidence type="ECO:0000256" key="1">
    <source>
        <dbReference type="ARBA" id="ARBA00022729"/>
    </source>
</evidence>
<dbReference type="InterPro" id="IPR003715">
    <property type="entry name" value="Poly_export_N"/>
</dbReference>
<dbReference type="Gene3D" id="3.10.560.10">
    <property type="entry name" value="Outer membrane lipoprotein wza domain like"/>
    <property type="match status" value="1"/>
</dbReference>
<protein>
    <submittedName>
        <fullName evidence="5">Uncharacterized protein</fullName>
    </submittedName>
</protein>